<dbReference type="EMBL" id="RXIC02000021">
    <property type="protein sequence ID" value="KAB1219809.1"/>
    <property type="molecule type" value="Genomic_DNA"/>
</dbReference>
<name>A0A6A1W3H5_9ROSI</name>
<comment type="caution">
    <text evidence="2">The sequence shown here is derived from an EMBL/GenBank/DDBJ whole genome shotgun (WGS) entry which is preliminary data.</text>
</comment>
<accession>A0A6A1W3H5</accession>
<reference evidence="2 3" key="1">
    <citation type="journal article" date="2019" name="Plant Biotechnol. J.">
        <title>The red bayberry genome and genetic basis of sex determination.</title>
        <authorList>
            <person name="Jia H.M."/>
            <person name="Jia H.J."/>
            <person name="Cai Q.L."/>
            <person name="Wang Y."/>
            <person name="Zhao H.B."/>
            <person name="Yang W.F."/>
            <person name="Wang G.Y."/>
            <person name="Li Y.H."/>
            <person name="Zhan D.L."/>
            <person name="Shen Y.T."/>
            <person name="Niu Q.F."/>
            <person name="Chang L."/>
            <person name="Qiu J."/>
            <person name="Zhao L."/>
            <person name="Xie H.B."/>
            <person name="Fu W.Y."/>
            <person name="Jin J."/>
            <person name="Li X.W."/>
            <person name="Jiao Y."/>
            <person name="Zhou C.C."/>
            <person name="Tu T."/>
            <person name="Chai C.Y."/>
            <person name="Gao J.L."/>
            <person name="Fan L.J."/>
            <person name="van de Weg E."/>
            <person name="Wang J.Y."/>
            <person name="Gao Z.S."/>
        </authorList>
    </citation>
    <scope>NUCLEOTIDE SEQUENCE [LARGE SCALE GENOMIC DNA]</scope>
    <source>
        <tissue evidence="2">Leaves</tissue>
    </source>
</reference>
<proteinExistence type="predicted"/>
<protein>
    <submittedName>
        <fullName evidence="2">Uncharacterized protein</fullName>
    </submittedName>
</protein>
<evidence type="ECO:0000256" key="1">
    <source>
        <dbReference type="SAM" id="MobiDB-lite"/>
    </source>
</evidence>
<feature type="region of interest" description="Disordered" evidence="1">
    <location>
        <begin position="195"/>
        <end position="216"/>
    </location>
</feature>
<organism evidence="2 3">
    <name type="scientific">Morella rubra</name>
    <name type="common">Chinese bayberry</name>
    <dbReference type="NCBI Taxonomy" id="262757"/>
    <lineage>
        <taxon>Eukaryota</taxon>
        <taxon>Viridiplantae</taxon>
        <taxon>Streptophyta</taxon>
        <taxon>Embryophyta</taxon>
        <taxon>Tracheophyta</taxon>
        <taxon>Spermatophyta</taxon>
        <taxon>Magnoliopsida</taxon>
        <taxon>eudicotyledons</taxon>
        <taxon>Gunneridae</taxon>
        <taxon>Pentapetalae</taxon>
        <taxon>rosids</taxon>
        <taxon>fabids</taxon>
        <taxon>Fagales</taxon>
        <taxon>Myricaceae</taxon>
        <taxon>Morella</taxon>
    </lineage>
</organism>
<dbReference type="Proteomes" id="UP000516437">
    <property type="component" value="Chromosome 3"/>
</dbReference>
<gene>
    <name evidence="2" type="ORF">CJ030_MR3G009451</name>
</gene>
<keyword evidence="3" id="KW-1185">Reference proteome</keyword>
<feature type="compositionally biased region" description="Basic and acidic residues" evidence="1">
    <location>
        <begin position="196"/>
        <end position="210"/>
    </location>
</feature>
<evidence type="ECO:0000313" key="3">
    <source>
        <dbReference type="Proteomes" id="UP000516437"/>
    </source>
</evidence>
<evidence type="ECO:0000313" key="2">
    <source>
        <dbReference type="EMBL" id="KAB1219809.1"/>
    </source>
</evidence>
<dbReference type="AlphaFoldDB" id="A0A6A1W3H5"/>
<sequence>MTYVVHLGRRRIQEDTLSPVQVHGFKGLEREKVSSYYGQYTPLAISNGDMLEKTAWQASVEFALDYAKLQLREQDNDGLAECAGKNEALDRALGWALDMEKGLAKNPMCGLPLSPIQADSSLPSFKLLDLDDLMPFGTHCAEAKVVDCSPWRGLPKASNSKILVLNEFKIAEAHRGMFTETKAVDWAGSLLSNLEEDSKGEGDSPEDRKWKGIWLG</sequence>